<organism evidence="2 3">
    <name type="scientific">Photobacterium leiognathi lrivu.4.1</name>
    <dbReference type="NCBI Taxonomy" id="1248232"/>
    <lineage>
        <taxon>Bacteria</taxon>
        <taxon>Pseudomonadati</taxon>
        <taxon>Pseudomonadota</taxon>
        <taxon>Gammaproteobacteria</taxon>
        <taxon>Vibrionales</taxon>
        <taxon>Vibrionaceae</taxon>
        <taxon>Photobacterium</taxon>
    </lineage>
</organism>
<reference evidence="3" key="1">
    <citation type="submission" date="2012-12" db="EMBL/GenBank/DDBJ databases">
        <title>Genome Sequence of Photobacterium leiognathi lrivu.4.1.</title>
        <authorList>
            <person name="Urbanczyk H."/>
            <person name="Ogura Y."/>
            <person name="Hayashi T."/>
            <person name="Dunlap P.V."/>
        </authorList>
    </citation>
    <scope>NUCLEOTIDE SEQUENCE [LARGE SCALE GENOMIC DNA]</scope>
    <source>
        <strain evidence="3">lrivu.4.1</strain>
    </source>
</reference>
<accession>V5H1B0</accession>
<dbReference type="Pfam" id="PF14348">
    <property type="entry name" value="DtrJ-like"/>
    <property type="match status" value="1"/>
</dbReference>
<dbReference type="RefSeq" id="WP_023931074.1">
    <property type="nucleotide sequence ID" value="NZ_DF196808.1"/>
</dbReference>
<gene>
    <name evidence="2" type="ORF">PLEI_0175</name>
</gene>
<feature type="transmembrane region" description="Helical" evidence="1">
    <location>
        <begin position="12"/>
        <end position="31"/>
    </location>
</feature>
<protein>
    <recommendedName>
        <fullName evidence="4">DUF4400 domain-containing protein</fullName>
    </recommendedName>
</protein>
<evidence type="ECO:0000313" key="2">
    <source>
        <dbReference type="EMBL" id="GAD28535.1"/>
    </source>
</evidence>
<keyword evidence="1" id="KW-0812">Transmembrane</keyword>
<evidence type="ECO:0008006" key="4">
    <source>
        <dbReference type="Google" id="ProtNLM"/>
    </source>
</evidence>
<keyword evidence="1" id="KW-1133">Transmembrane helix</keyword>
<dbReference type="AlphaFoldDB" id="V5H1B0"/>
<dbReference type="InterPro" id="IPR022266">
    <property type="entry name" value="DtrJ-like"/>
</dbReference>
<keyword evidence="1" id="KW-0472">Membrane</keyword>
<evidence type="ECO:0000313" key="3">
    <source>
        <dbReference type="Proteomes" id="UP000030675"/>
    </source>
</evidence>
<dbReference type="HOGENOM" id="CLU_1271314_0_0_6"/>
<proteinExistence type="predicted"/>
<feature type="transmembrane region" description="Helical" evidence="1">
    <location>
        <begin position="131"/>
        <end position="150"/>
    </location>
</feature>
<dbReference type="Proteomes" id="UP000030675">
    <property type="component" value="Unassembled WGS sequence"/>
</dbReference>
<sequence length="217" mass="24906">MSDDKKGQGFKLTLFALVGLFCQIILVLSVLSPEIFISSMNKELSLMDDVYGREIATQYYDDAKSKSDALVVDSGVLNYMRYMFLPDWYIEKRPNNEHPIFKSMFTFVDNAIHNLFLNVEYTLLRINSFKAWVALFILTVIGSIATGTLIRKVKQHGFEYSSPHRLKAGKFLIVISLFMLYVFLVLPLTIHPFLFPLAIFIFNVGLVLFIANIIKRV</sequence>
<name>V5H1B0_PHOLE</name>
<dbReference type="EMBL" id="DF196808">
    <property type="protein sequence ID" value="GAD28535.1"/>
    <property type="molecule type" value="Genomic_DNA"/>
</dbReference>
<feature type="transmembrane region" description="Helical" evidence="1">
    <location>
        <begin position="171"/>
        <end position="188"/>
    </location>
</feature>
<feature type="transmembrane region" description="Helical" evidence="1">
    <location>
        <begin position="194"/>
        <end position="214"/>
    </location>
</feature>
<evidence type="ECO:0000256" key="1">
    <source>
        <dbReference type="SAM" id="Phobius"/>
    </source>
</evidence>